<proteinExistence type="inferred from homology"/>
<evidence type="ECO:0000259" key="8">
    <source>
        <dbReference type="PROSITE" id="PS51778"/>
    </source>
</evidence>
<feature type="region of interest" description="Disordered" evidence="7">
    <location>
        <begin position="560"/>
        <end position="580"/>
    </location>
</feature>
<evidence type="ECO:0000256" key="6">
    <source>
        <dbReference type="SAM" id="Coils"/>
    </source>
</evidence>
<dbReference type="GO" id="GO:0005739">
    <property type="term" value="C:mitochondrion"/>
    <property type="evidence" value="ECO:0007669"/>
    <property type="project" value="TreeGrafter"/>
</dbReference>
<evidence type="ECO:0000313" key="9">
    <source>
        <dbReference type="EMBL" id="TIB07987.1"/>
    </source>
</evidence>
<evidence type="ECO:0000256" key="5">
    <source>
        <dbReference type="ARBA" id="ARBA00023136"/>
    </source>
</evidence>
<dbReference type="GO" id="GO:0120015">
    <property type="term" value="F:sterol transfer activity"/>
    <property type="evidence" value="ECO:0007669"/>
    <property type="project" value="TreeGrafter"/>
</dbReference>
<dbReference type="EMBL" id="SPOF01000070">
    <property type="protein sequence ID" value="TIB07987.1"/>
    <property type="molecule type" value="Genomic_DNA"/>
</dbReference>
<dbReference type="GO" id="GO:0005789">
    <property type="term" value="C:endoplasmic reticulum membrane"/>
    <property type="evidence" value="ECO:0007669"/>
    <property type="project" value="TreeGrafter"/>
</dbReference>
<dbReference type="CDD" id="cd13220">
    <property type="entry name" value="PH-GRAM_GRAMDC"/>
    <property type="match status" value="1"/>
</dbReference>
<evidence type="ECO:0000256" key="3">
    <source>
        <dbReference type="ARBA" id="ARBA00022692"/>
    </source>
</evidence>
<dbReference type="PANTHER" id="PTHR23319">
    <property type="entry name" value="GRAM DOMAIN CONTAINING 1B, ISOFORM E"/>
    <property type="match status" value="1"/>
</dbReference>
<feature type="coiled-coil region" evidence="6">
    <location>
        <begin position="689"/>
        <end position="716"/>
    </location>
</feature>
<dbReference type="Pfam" id="PF02893">
    <property type="entry name" value="GRAM"/>
    <property type="match status" value="1"/>
</dbReference>
<dbReference type="InterPro" id="IPR051482">
    <property type="entry name" value="Cholesterol_transport"/>
</dbReference>
<keyword evidence="5" id="KW-0472">Membrane</keyword>
<feature type="region of interest" description="Disordered" evidence="7">
    <location>
        <begin position="303"/>
        <end position="379"/>
    </location>
</feature>
<evidence type="ECO:0000256" key="4">
    <source>
        <dbReference type="ARBA" id="ARBA00022989"/>
    </source>
</evidence>
<comment type="caution">
    <text evidence="9">The sequence shown here is derived from an EMBL/GenBank/DDBJ whole genome shotgun (WGS) entry which is preliminary data.</text>
</comment>
<keyword evidence="6" id="KW-0175">Coiled coil</keyword>
<dbReference type="PROSITE" id="PS51778">
    <property type="entry name" value="VAST"/>
    <property type="match status" value="1"/>
</dbReference>
<dbReference type="GO" id="GO:0032366">
    <property type="term" value="P:intracellular sterol transport"/>
    <property type="evidence" value="ECO:0007669"/>
    <property type="project" value="TreeGrafter"/>
</dbReference>
<organism evidence="9 10">
    <name type="scientific">Wallemia ichthyophaga</name>
    <dbReference type="NCBI Taxonomy" id="245174"/>
    <lineage>
        <taxon>Eukaryota</taxon>
        <taxon>Fungi</taxon>
        <taxon>Dikarya</taxon>
        <taxon>Basidiomycota</taxon>
        <taxon>Wallemiomycotina</taxon>
        <taxon>Wallemiomycetes</taxon>
        <taxon>Wallemiales</taxon>
        <taxon>Wallemiaceae</taxon>
        <taxon>Wallemia</taxon>
    </lineage>
</organism>
<dbReference type="Gene3D" id="2.30.29.30">
    <property type="entry name" value="Pleckstrin-homology domain (PH domain)/Phosphotyrosine-binding domain (PTB)"/>
    <property type="match status" value="1"/>
</dbReference>
<dbReference type="AlphaFoldDB" id="A0A4T0H2D3"/>
<evidence type="ECO:0000313" key="10">
    <source>
        <dbReference type="Proteomes" id="UP000306954"/>
    </source>
</evidence>
<evidence type="ECO:0000256" key="1">
    <source>
        <dbReference type="ARBA" id="ARBA00004167"/>
    </source>
</evidence>
<dbReference type="GO" id="GO:0032934">
    <property type="term" value="F:sterol binding"/>
    <property type="evidence" value="ECO:0007669"/>
    <property type="project" value="TreeGrafter"/>
</dbReference>
<feature type="compositionally biased region" description="Polar residues" evidence="7">
    <location>
        <begin position="115"/>
        <end position="144"/>
    </location>
</feature>
<feature type="compositionally biased region" description="Low complexity" evidence="7">
    <location>
        <begin position="322"/>
        <end position="336"/>
    </location>
</feature>
<keyword evidence="3" id="KW-0812">Transmembrane</keyword>
<dbReference type="SMART" id="SM00568">
    <property type="entry name" value="GRAM"/>
    <property type="match status" value="1"/>
</dbReference>
<comment type="similarity">
    <text evidence="2">Belongs to the YSP2 family.</text>
</comment>
<feature type="domain" description="VASt" evidence="8">
    <location>
        <begin position="379"/>
        <end position="548"/>
    </location>
</feature>
<keyword evidence="4" id="KW-1133">Transmembrane helix</keyword>
<dbReference type="GO" id="GO:0005886">
    <property type="term" value="C:plasma membrane"/>
    <property type="evidence" value="ECO:0007669"/>
    <property type="project" value="TreeGrafter"/>
</dbReference>
<dbReference type="GO" id="GO:0032541">
    <property type="term" value="C:cortical endoplasmic reticulum"/>
    <property type="evidence" value="ECO:0007669"/>
    <property type="project" value="TreeGrafter"/>
</dbReference>
<dbReference type="InterPro" id="IPR004182">
    <property type="entry name" value="GRAM"/>
</dbReference>
<accession>A0A4T0H2D3</accession>
<name>A0A4T0H2D3_WALIC</name>
<evidence type="ECO:0000256" key="2">
    <source>
        <dbReference type="ARBA" id="ARBA00006582"/>
    </source>
</evidence>
<dbReference type="GO" id="GO:0140268">
    <property type="term" value="C:endoplasmic reticulum-plasma membrane contact site"/>
    <property type="evidence" value="ECO:0007669"/>
    <property type="project" value="TreeGrafter"/>
</dbReference>
<dbReference type="Proteomes" id="UP000306954">
    <property type="component" value="Unassembled WGS sequence"/>
</dbReference>
<gene>
    <name evidence="9" type="ORF">E3P90_03847</name>
</gene>
<comment type="subcellular location">
    <subcellularLocation>
        <location evidence="1">Membrane</location>
        <topology evidence="1">Single-pass membrane protein</topology>
    </subcellularLocation>
</comment>
<dbReference type="PANTHER" id="PTHR23319:SF4">
    <property type="entry name" value="GRAM DOMAIN CONTAINING 1B, ISOFORM E"/>
    <property type="match status" value="1"/>
</dbReference>
<feature type="region of interest" description="Disordered" evidence="7">
    <location>
        <begin position="1"/>
        <end position="144"/>
    </location>
</feature>
<dbReference type="InterPro" id="IPR031968">
    <property type="entry name" value="VASt"/>
</dbReference>
<sequence>MSSILNKYKKKENKEESTNNRHNLMVMNQPLSQYDDLPKLDMPDKQQPQLDDDTQTPTLERRSLPLSIGDGSLSLDEFNHKKSQSNSSLRSNNTRKRNYSDSNHIPDSLRDVSPSGYSTPDKSQISPSTRNSIDTSRNSLNETDPQIGLALNDRHSSDVDSQSLELNDYFGEGITGFAVASSRRNADFHQLFPNIPEQDYLIEDYGCALQREILIQGRLYISENHISFNANIFGWVTSFAVPFSEMVAIEKKMTAFVIPNAIQISTLRAKYVFASFLSRDTVYDVILNIWRLSHPTIPVSEESHESAHLINQGSSQEDSDTSAESSATSASTSLSKSSRKHKEKGGKQSRNARPSVPRQATQRPPPTIHRPTKIDPSVNFPEVAMDTTLPATPEKLYNLMFTSFFIKDFMSTQDLTEIQISDWQPKADSSKLSRTITYIKPLTVGVGPKSTKCVLDDENEHVDFDDHVLVLTSTRTPEVPSGNSFVVRTRTAISWATNNNSHVIVSTKVEWTGRSFLKGVIERSAIEGQKSYHRALESAMRKYIEEHANEFADTNAITPEKAREEKEGSKELAEKAKVEDSHLKSTMEHTSMLPTILQHLLDGTFELFNKVVRLTMTIFSALGALTISPSFTKTLYVLILILIISNAYTYFNLTPFKPISTLSQNHEPLLVDTIRSVVHDAFKHHTHTQSNAQMEIDQLNVALDRIQNRLEIIKQSM</sequence>
<feature type="compositionally biased region" description="Polar residues" evidence="7">
    <location>
        <begin position="348"/>
        <end position="362"/>
    </location>
</feature>
<reference evidence="9 10" key="1">
    <citation type="submission" date="2019-03" db="EMBL/GenBank/DDBJ databases">
        <title>Sequencing 23 genomes of Wallemia ichthyophaga.</title>
        <authorList>
            <person name="Gostincar C."/>
        </authorList>
    </citation>
    <scope>NUCLEOTIDE SEQUENCE [LARGE SCALE GENOMIC DNA]</scope>
    <source>
        <strain evidence="9 10">EXF-8621</strain>
    </source>
</reference>
<dbReference type="InterPro" id="IPR011993">
    <property type="entry name" value="PH-like_dom_sf"/>
</dbReference>
<protein>
    <recommendedName>
        <fullName evidence="8">VASt domain-containing protein</fullName>
    </recommendedName>
</protein>
<dbReference type="Pfam" id="PF16016">
    <property type="entry name" value="VASt"/>
    <property type="match status" value="1"/>
</dbReference>
<evidence type="ECO:0000256" key="7">
    <source>
        <dbReference type="SAM" id="MobiDB-lite"/>
    </source>
</evidence>